<comment type="caution">
    <text evidence="2">The sequence shown here is derived from an EMBL/GenBank/DDBJ whole genome shotgun (WGS) entry which is preliminary data.</text>
</comment>
<keyword evidence="1" id="KW-0472">Membrane</keyword>
<accession>A0ABP9L3N0</accession>
<evidence type="ECO:0000313" key="2">
    <source>
        <dbReference type="EMBL" id="GAA5068747.1"/>
    </source>
</evidence>
<protein>
    <recommendedName>
        <fullName evidence="4">DUF1772 domain-containing protein</fullName>
    </recommendedName>
</protein>
<keyword evidence="1" id="KW-1133">Transmembrane helix</keyword>
<name>A0ABP9L3N0_9NOCA</name>
<evidence type="ECO:0000256" key="1">
    <source>
        <dbReference type="SAM" id="Phobius"/>
    </source>
</evidence>
<gene>
    <name evidence="2" type="ORF">GCM10023318_59400</name>
</gene>
<proteinExistence type="predicted"/>
<organism evidence="2 3">
    <name type="scientific">Nocardia callitridis</name>
    <dbReference type="NCBI Taxonomy" id="648753"/>
    <lineage>
        <taxon>Bacteria</taxon>
        <taxon>Bacillati</taxon>
        <taxon>Actinomycetota</taxon>
        <taxon>Actinomycetes</taxon>
        <taxon>Mycobacteriales</taxon>
        <taxon>Nocardiaceae</taxon>
        <taxon>Nocardia</taxon>
    </lineage>
</organism>
<dbReference type="RefSeq" id="WP_345499675.1">
    <property type="nucleotide sequence ID" value="NZ_BAABJM010000009.1"/>
</dbReference>
<feature type="transmembrane region" description="Helical" evidence="1">
    <location>
        <begin position="70"/>
        <end position="87"/>
    </location>
</feature>
<feature type="transmembrane region" description="Helical" evidence="1">
    <location>
        <begin position="135"/>
        <end position="157"/>
    </location>
</feature>
<keyword evidence="1" id="KW-0812">Transmembrane</keyword>
<evidence type="ECO:0008006" key="4">
    <source>
        <dbReference type="Google" id="ProtNLM"/>
    </source>
</evidence>
<feature type="transmembrane region" description="Helical" evidence="1">
    <location>
        <begin position="27"/>
        <end position="50"/>
    </location>
</feature>
<evidence type="ECO:0000313" key="3">
    <source>
        <dbReference type="Proteomes" id="UP001500603"/>
    </source>
</evidence>
<keyword evidence="3" id="KW-1185">Reference proteome</keyword>
<dbReference type="EMBL" id="BAABJM010000009">
    <property type="protein sequence ID" value="GAA5068747.1"/>
    <property type="molecule type" value="Genomic_DNA"/>
</dbReference>
<reference evidence="3" key="1">
    <citation type="journal article" date="2019" name="Int. J. Syst. Evol. Microbiol.">
        <title>The Global Catalogue of Microorganisms (GCM) 10K type strain sequencing project: providing services to taxonomists for standard genome sequencing and annotation.</title>
        <authorList>
            <consortium name="The Broad Institute Genomics Platform"/>
            <consortium name="The Broad Institute Genome Sequencing Center for Infectious Disease"/>
            <person name="Wu L."/>
            <person name="Ma J."/>
        </authorList>
    </citation>
    <scope>NUCLEOTIDE SEQUENCE [LARGE SCALE GENOMIC DNA]</scope>
    <source>
        <strain evidence="3">JCM 18298</strain>
    </source>
</reference>
<dbReference type="Proteomes" id="UP001500603">
    <property type="component" value="Unassembled WGS sequence"/>
</dbReference>
<sequence>MSSSYGPPPGWAPPGAQFQSRSGFGRALLGTLLGVVATPAGVLLVAHGSLQSRGWVVSGNASDRWSSNSQIIGGAVLLFFVVALAAYSPVGTAISGLIWGIVPAAMHIFFPNDTFRQVEKLPILSGEYLLALHNWLQNGLSVVIGLLLIGAALAATLRKR</sequence>